<proteinExistence type="predicted"/>
<dbReference type="AlphaFoldDB" id="M1ZZS0"/>
<organism evidence="1 2">
    <name type="scientific">Clostridium botulinum CFSAN001627</name>
    <dbReference type="NCBI Taxonomy" id="1232189"/>
    <lineage>
        <taxon>Bacteria</taxon>
        <taxon>Bacillati</taxon>
        <taxon>Bacillota</taxon>
        <taxon>Clostridia</taxon>
        <taxon>Eubacteriales</taxon>
        <taxon>Clostridiaceae</taxon>
        <taxon>Clostridium</taxon>
    </lineage>
</organism>
<gene>
    <name evidence="1" type="ORF">CFSAN001627_00490</name>
</gene>
<dbReference type="EMBL" id="AMXI01000030">
    <property type="protein sequence ID" value="EKN43439.1"/>
    <property type="molecule type" value="Genomic_DNA"/>
</dbReference>
<dbReference type="Proteomes" id="UP000011944">
    <property type="component" value="Unassembled WGS sequence"/>
</dbReference>
<dbReference type="PATRIC" id="fig|1232189.3.peg.78"/>
<keyword evidence="1" id="KW-0808">Transferase</keyword>
<comment type="caution">
    <text evidence="1">The sequence shown here is derived from an EMBL/GenBank/DDBJ whole genome shotgun (WGS) entry which is preliminary data.</text>
</comment>
<accession>M1ZZS0</accession>
<evidence type="ECO:0000313" key="2">
    <source>
        <dbReference type="Proteomes" id="UP000011944"/>
    </source>
</evidence>
<protein>
    <submittedName>
        <fullName evidence="1">Sensor histidine kinase</fullName>
    </submittedName>
</protein>
<evidence type="ECO:0000313" key="1">
    <source>
        <dbReference type="EMBL" id="EKN43439.1"/>
    </source>
</evidence>
<dbReference type="GO" id="GO:0016301">
    <property type="term" value="F:kinase activity"/>
    <property type="evidence" value="ECO:0007669"/>
    <property type="project" value="UniProtKB-KW"/>
</dbReference>
<reference evidence="1 2" key="2">
    <citation type="submission" date="2013-03" db="EMBL/GenBank/DDBJ databases">
        <title>Diversity in Clostridium botulinum.</title>
        <authorList>
            <person name="Timme R.E."/>
            <person name="Allard M."/>
            <person name="Luo Y."/>
            <person name="Strain E."/>
            <person name="Gonzalez-Escalona N."/>
            <person name="Brown E."/>
        </authorList>
    </citation>
    <scope>NUCLEOTIDE SEQUENCE [LARGE SCALE GENOMIC DNA]</scope>
    <source>
        <strain evidence="1 2">CFSAN001627</strain>
    </source>
</reference>
<sequence>MHTIRKRLSILFVICSVAGILLVTLFVNATINNKFDAYIVDVQDKRYQRIVSYFEEVYKAQGKWTKNSGVELMHEAHMGNYCLTLLDINKKLYGV</sequence>
<reference evidence="1 2" key="1">
    <citation type="submission" date="2012-10" db="EMBL/GenBank/DDBJ databases">
        <authorList>
            <person name="Strain E.A."/>
            <person name="Brown E."/>
            <person name="Allard M.W."/>
            <person name="Gonzalez-Escalona N."/>
            <person name="Timme R."/>
        </authorList>
    </citation>
    <scope>NUCLEOTIDE SEQUENCE [LARGE SCALE GENOMIC DNA]</scope>
    <source>
        <strain evidence="1 2">CFSAN001627</strain>
    </source>
</reference>
<name>M1ZZS0_CLOBO</name>
<keyword evidence="1" id="KW-0418">Kinase</keyword>